<dbReference type="InterPro" id="IPR012349">
    <property type="entry name" value="Split_barrel_FMN-bd"/>
</dbReference>
<evidence type="ECO:0000313" key="4">
    <source>
        <dbReference type="EMBL" id="GEO42197.1"/>
    </source>
</evidence>
<feature type="domain" description="Flavin reductase like" evidence="3">
    <location>
        <begin position="1"/>
        <end position="138"/>
    </location>
</feature>
<keyword evidence="5" id="KW-1185">Reference proteome</keyword>
<comment type="similarity">
    <text evidence="1">Belongs to the non-flavoprotein flavin reductase family.</text>
</comment>
<evidence type="ECO:0000256" key="2">
    <source>
        <dbReference type="ARBA" id="ARBA00023002"/>
    </source>
</evidence>
<dbReference type="AlphaFoldDB" id="A0A512E0E0"/>
<protein>
    <submittedName>
        <fullName evidence="4">Flavin-dependent monooxygenase, reductase subunit HsaB</fullName>
    </submittedName>
</protein>
<name>A0A512E0E0_9PROT</name>
<accession>A0A512E0E0</accession>
<evidence type="ECO:0000259" key="3">
    <source>
        <dbReference type="SMART" id="SM00903"/>
    </source>
</evidence>
<dbReference type="GO" id="GO:0042602">
    <property type="term" value="F:riboflavin reductase (NADPH) activity"/>
    <property type="evidence" value="ECO:0007669"/>
    <property type="project" value="TreeGrafter"/>
</dbReference>
<dbReference type="SUPFAM" id="SSF50475">
    <property type="entry name" value="FMN-binding split barrel"/>
    <property type="match status" value="1"/>
</dbReference>
<dbReference type="InterPro" id="IPR002563">
    <property type="entry name" value="Flavin_Rdtase-like_dom"/>
</dbReference>
<dbReference type="PANTHER" id="PTHR30466">
    <property type="entry name" value="FLAVIN REDUCTASE"/>
    <property type="match status" value="1"/>
</dbReference>
<evidence type="ECO:0000313" key="5">
    <source>
        <dbReference type="Proteomes" id="UP000321523"/>
    </source>
</evidence>
<evidence type="ECO:0000256" key="1">
    <source>
        <dbReference type="ARBA" id="ARBA00008898"/>
    </source>
</evidence>
<dbReference type="Proteomes" id="UP000321523">
    <property type="component" value="Unassembled WGS sequence"/>
</dbReference>
<comment type="caution">
    <text evidence="4">The sequence shown here is derived from an EMBL/GenBank/DDBJ whole genome shotgun (WGS) entry which is preliminary data.</text>
</comment>
<reference evidence="4 5" key="1">
    <citation type="submission" date="2019-07" db="EMBL/GenBank/DDBJ databases">
        <title>Whole genome shotgun sequence of Skermanella aerolata NBRC 106429.</title>
        <authorList>
            <person name="Hosoyama A."/>
            <person name="Uohara A."/>
            <person name="Ohji S."/>
            <person name="Ichikawa N."/>
        </authorList>
    </citation>
    <scope>NUCLEOTIDE SEQUENCE [LARGE SCALE GENOMIC DNA]</scope>
    <source>
        <strain evidence="4 5">NBRC 106429</strain>
    </source>
</reference>
<dbReference type="GO" id="GO:0004497">
    <property type="term" value="F:monooxygenase activity"/>
    <property type="evidence" value="ECO:0007669"/>
    <property type="project" value="UniProtKB-KW"/>
</dbReference>
<dbReference type="Pfam" id="PF01613">
    <property type="entry name" value="Flavin_Reduct"/>
    <property type="match status" value="1"/>
</dbReference>
<organism evidence="4 5">
    <name type="scientific">Skermanella aerolata</name>
    <dbReference type="NCBI Taxonomy" id="393310"/>
    <lineage>
        <taxon>Bacteria</taxon>
        <taxon>Pseudomonadati</taxon>
        <taxon>Pseudomonadota</taxon>
        <taxon>Alphaproteobacteria</taxon>
        <taxon>Rhodospirillales</taxon>
        <taxon>Azospirillaceae</taxon>
        <taxon>Skermanella</taxon>
    </lineage>
</organism>
<keyword evidence="4" id="KW-0503">Monooxygenase</keyword>
<dbReference type="PANTHER" id="PTHR30466:SF11">
    <property type="entry name" value="FLAVIN-DEPENDENT MONOOXYGENASE, REDUCTASE SUBUNIT HSAB"/>
    <property type="match status" value="1"/>
</dbReference>
<keyword evidence="2" id="KW-0560">Oxidoreductase</keyword>
<proteinExistence type="inferred from homology"/>
<dbReference type="Gene3D" id="2.30.110.10">
    <property type="entry name" value="Electron Transport, Fmn-binding Protein, Chain A"/>
    <property type="match status" value="1"/>
</dbReference>
<gene>
    <name evidence="4" type="primary">hsaB</name>
    <name evidence="4" type="ORF">SAE02_63450</name>
</gene>
<sequence>MTVVTTVTDAGEPVGLTANSFSSVSLEPPLVLFCLDRSSHNLDAFRASGRFAVNVLGDEQRDLSVRFSTTIGDRWDGVAWERWETGAPVLDGCLATLDCETEAVHDGGDHVILVGRVKRLASTADGKPLLYFRGNYATVED</sequence>
<dbReference type="SMART" id="SM00903">
    <property type="entry name" value="Flavin_Reduct"/>
    <property type="match status" value="1"/>
</dbReference>
<dbReference type="GO" id="GO:0010181">
    <property type="term" value="F:FMN binding"/>
    <property type="evidence" value="ECO:0007669"/>
    <property type="project" value="InterPro"/>
</dbReference>
<dbReference type="InterPro" id="IPR050268">
    <property type="entry name" value="NADH-dep_flavin_reductase"/>
</dbReference>
<dbReference type="EMBL" id="BJYZ01000037">
    <property type="protein sequence ID" value="GEO42197.1"/>
    <property type="molecule type" value="Genomic_DNA"/>
</dbReference>